<name>A0A699SF85_TANCI</name>
<proteinExistence type="predicted"/>
<evidence type="ECO:0000313" key="1">
    <source>
        <dbReference type="EMBL" id="GFC96251.1"/>
    </source>
</evidence>
<dbReference type="AlphaFoldDB" id="A0A699SF85"/>
<reference evidence="1" key="1">
    <citation type="journal article" date="2019" name="Sci. Rep.">
        <title>Draft genome of Tanacetum cinerariifolium, the natural source of mosquito coil.</title>
        <authorList>
            <person name="Yamashiro T."/>
            <person name="Shiraishi A."/>
            <person name="Satake H."/>
            <person name="Nakayama K."/>
        </authorList>
    </citation>
    <scope>NUCLEOTIDE SEQUENCE</scope>
</reference>
<protein>
    <submittedName>
        <fullName evidence="1">Uncharacterized protein</fullName>
    </submittedName>
</protein>
<dbReference type="EMBL" id="BKCJ011159037">
    <property type="protein sequence ID" value="GFC96251.1"/>
    <property type="molecule type" value="Genomic_DNA"/>
</dbReference>
<sequence>MKLKRVPKRVIKTIFGSDGNEIQLLPWKEDLTRSPATPKKTVSVPEGVMTLFRDKNRMEMSCTFPWVEDSHVIRMVSRRN</sequence>
<gene>
    <name evidence="1" type="ORF">Tci_868221</name>
</gene>
<organism evidence="1">
    <name type="scientific">Tanacetum cinerariifolium</name>
    <name type="common">Dalmatian daisy</name>
    <name type="synonym">Chrysanthemum cinerariifolium</name>
    <dbReference type="NCBI Taxonomy" id="118510"/>
    <lineage>
        <taxon>Eukaryota</taxon>
        <taxon>Viridiplantae</taxon>
        <taxon>Streptophyta</taxon>
        <taxon>Embryophyta</taxon>
        <taxon>Tracheophyta</taxon>
        <taxon>Spermatophyta</taxon>
        <taxon>Magnoliopsida</taxon>
        <taxon>eudicotyledons</taxon>
        <taxon>Gunneridae</taxon>
        <taxon>Pentapetalae</taxon>
        <taxon>asterids</taxon>
        <taxon>campanulids</taxon>
        <taxon>Asterales</taxon>
        <taxon>Asteraceae</taxon>
        <taxon>Asteroideae</taxon>
        <taxon>Anthemideae</taxon>
        <taxon>Anthemidinae</taxon>
        <taxon>Tanacetum</taxon>
    </lineage>
</organism>
<comment type="caution">
    <text evidence="1">The sequence shown here is derived from an EMBL/GenBank/DDBJ whole genome shotgun (WGS) entry which is preliminary data.</text>
</comment>
<accession>A0A699SF85</accession>